<dbReference type="EMBL" id="JWTA01000005">
    <property type="protein sequence ID" value="KIC63444.1"/>
    <property type="molecule type" value="Genomic_DNA"/>
</dbReference>
<evidence type="ECO:0000313" key="2">
    <source>
        <dbReference type="Proteomes" id="UP000031167"/>
    </source>
</evidence>
<name>A0A0B4CQC4_9FLAO</name>
<protein>
    <submittedName>
        <fullName evidence="1">Uncharacterized protein</fullName>
    </submittedName>
</protein>
<evidence type="ECO:0000313" key="1">
    <source>
        <dbReference type="EMBL" id="KIC63444.1"/>
    </source>
</evidence>
<sequence length="340" mass="36906">MSKKIFIIFLFISIQCFAGKLTFKPWENNSFLQINSYNGNMSQNAFTVRFDGNGNIDEPKWRLSAQLKGVITNGTYTFPADKVSFQPVFTTGSATPGPVPTIQQIGMPASVFLQENVEKYLVPSSNAPLSNTSNSNGAFYMEMGFSLTVAGGAYLGNYPAWTEFSVPVEIAAYDQYSNLIGKSVIYFKLQIAQLSGTPPTSTEMSLKLASDAVNGTLEFKTVQDYTNGVSVSYPNALIVKSNTNYQVKVKSIQGQFTSAAGSTLALDAVQMVLNPASGNTGSTFPISLSTSSQLVAKGGTTQSANVYYDVKYSTSANDNRFIEAKMEDYATTIQYEIMPQ</sequence>
<dbReference type="AlphaFoldDB" id="A0A0B4CQC4"/>
<accession>A0A0B4CQC4</accession>
<dbReference type="RefSeq" id="WP_039366864.1">
    <property type="nucleotide sequence ID" value="NZ_JWTA01000005.1"/>
</dbReference>
<dbReference type="OrthoDB" id="700277at2"/>
<gene>
    <name evidence="1" type="ORF">RM51_07145</name>
</gene>
<proteinExistence type="predicted"/>
<dbReference type="Proteomes" id="UP000031167">
    <property type="component" value="Unassembled WGS sequence"/>
</dbReference>
<keyword evidence="2" id="KW-1185">Reference proteome</keyword>
<dbReference type="STRING" id="363331.RM51_07145"/>
<reference evidence="1 2" key="1">
    <citation type="submission" date="2014-12" db="EMBL/GenBank/DDBJ databases">
        <title>Genome sequencing of Chryseobacterium taiwanense TPW19.</title>
        <authorList>
            <person name="Tan P.W."/>
            <person name="Chan K.-G."/>
        </authorList>
    </citation>
    <scope>NUCLEOTIDE SEQUENCE [LARGE SCALE GENOMIC DNA]</scope>
    <source>
        <strain evidence="1 2">TPW19</strain>
    </source>
</reference>
<organism evidence="1 2">
    <name type="scientific">Chryseobacterium taiwanense</name>
    <dbReference type="NCBI Taxonomy" id="363331"/>
    <lineage>
        <taxon>Bacteria</taxon>
        <taxon>Pseudomonadati</taxon>
        <taxon>Bacteroidota</taxon>
        <taxon>Flavobacteriia</taxon>
        <taxon>Flavobacteriales</taxon>
        <taxon>Weeksellaceae</taxon>
        <taxon>Chryseobacterium group</taxon>
        <taxon>Chryseobacterium</taxon>
    </lineage>
</organism>
<comment type="caution">
    <text evidence="1">The sequence shown here is derived from an EMBL/GenBank/DDBJ whole genome shotgun (WGS) entry which is preliminary data.</text>
</comment>